<dbReference type="AlphaFoldDB" id="A0A178U851"/>
<dbReference type="Proteomes" id="UP000078284">
    <property type="component" value="Unassembled WGS sequence"/>
</dbReference>
<reference evidence="3" key="1">
    <citation type="journal article" date="2016" name="Proc. Natl. Acad. Sci. U.S.A.">
        <title>Chromosome-level assembly of Arabidopsis thaliana Ler reveals the extent of translocation and inversion polymorphisms.</title>
        <authorList>
            <person name="Zapata L."/>
            <person name="Ding J."/>
            <person name="Willing E.M."/>
            <person name="Hartwig B."/>
            <person name="Bezdan D."/>
            <person name="Jiao W.B."/>
            <person name="Patel V."/>
            <person name="Velikkakam James G."/>
            <person name="Koornneef M."/>
            <person name="Ossowski S."/>
            <person name="Schneeberger K."/>
        </authorList>
    </citation>
    <scope>NUCLEOTIDE SEQUENCE [LARGE SCALE GENOMIC DNA]</scope>
    <source>
        <strain evidence="3">cv. Landsberg erecta</strain>
    </source>
</reference>
<accession>A0A178U851</accession>
<sequence>MGDSQEFSEVPDLSQWCSSYIYESPMMDTSDGLGFAFLGESKGIKEMELVSSHAKDMSQSQIEFSEDIINLVVEDSEIDEDNSLWGKPKRKGTLDAFGVQTEEKQNEKSECPMTPSAKVLYRSLGALPGISLYRNPGEASSSVSLKREAEGITPSEPLDHHSITRSPICSFCTQPNKLRTKKRREVEATTRSPPHDIHSITLDHRVAGPFNLDFTKSHSIARRSP</sequence>
<evidence type="ECO:0000256" key="1">
    <source>
        <dbReference type="SAM" id="MobiDB-lite"/>
    </source>
</evidence>
<gene>
    <name evidence="2" type="ORF">AXX17_ATUG00970</name>
</gene>
<comment type="caution">
    <text evidence="2">The sequence shown here is derived from an EMBL/GenBank/DDBJ whole genome shotgun (WGS) entry which is preliminary data.</text>
</comment>
<dbReference type="EMBL" id="LUHQ01000009">
    <property type="protein sequence ID" value="OAO89414.1"/>
    <property type="molecule type" value="Genomic_DNA"/>
</dbReference>
<dbReference type="ExpressionAtlas" id="A0A178U851">
    <property type="expression patterns" value="baseline and differential"/>
</dbReference>
<proteinExistence type="predicted"/>
<feature type="region of interest" description="Disordered" evidence="1">
    <location>
        <begin position="174"/>
        <end position="202"/>
    </location>
</feature>
<name>A0A178U851_ARATH</name>
<evidence type="ECO:0000313" key="2">
    <source>
        <dbReference type="EMBL" id="OAO89414.1"/>
    </source>
</evidence>
<evidence type="ECO:0000313" key="3">
    <source>
        <dbReference type="Proteomes" id="UP000078284"/>
    </source>
</evidence>
<feature type="compositionally biased region" description="Basic and acidic residues" evidence="1">
    <location>
        <begin position="184"/>
        <end position="202"/>
    </location>
</feature>
<protein>
    <submittedName>
        <fullName evidence="2">Uncharacterized protein</fullName>
    </submittedName>
</protein>
<organism evidence="2 3">
    <name type="scientific">Arabidopsis thaliana</name>
    <name type="common">Mouse-ear cress</name>
    <dbReference type="NCBI Taxonomy" id="3702"/>
    <lineage>
        <taxon>Eukaryota</taxon>
        <taxon>Viridiplantae</taxon>
        <taxon>Streptophyta</taxon>
        <taxon>Embryophyta</taxon>
        <taxon>Tracheophyta</taxon>
        <taxon>Spermatophyta</taxon>
        <taxon>Magnoliopsida</taxon>
        <taxon>eudicotyledons</taxon>
        <taxon>Gunneridae</taxon>
        <taxon>Pentapetalae</taxon>
        <taxon>rosids</taxon>
        <taxon>malvids</taxon>
        <taxon>Brassicales</taxon>
        <taxon>Brassicaceae</taxon>
        <taxon>Camelineae</taxon>
        <taxon>Arabidopsis</taxon>
    </lineage>
</organism>